<name>A0A5B2VSR7_9BACT</name>
<reference evidence="2 3" key="1">
    <citation type="submission" date="2019-09" db="EMBL/GenBank/DDBJ databases">
        <title>Chitinophaga ginsengihumi sp. nov., isolated from soil of ginseng rhizosphere.</title>
        <authorList>
            <person name="Lee J."/>
        </authorList>
    </citation>
    <scope>NUCLEOTIDE SEQUENCE [LARGE SCALE GENOMIC DNA]</scope>
    <source>
        <strain evidence="2 3">BN140078</strain>
    </source>
</reference>
<dbReference type="AlphaFoldDB" id="A0A5B2VSR7"/>
<evidence type="ECO:0000313" key="2">
    <source>
        <dbReference type="EMBL" id="KAA2242823.1"/>
    </source>
</evidence>
<dbReference type="Gene3D" id="3.40.50.300">
    <property type="entry name" value="P-loop containing nucleotide triphosphate hydrolases"/>
    <property type="match status" value="1"/>
</dbReference>
<feature type="domain" description="Phage terminase large subunit N-terminal" evidence="1">
    <location>
        <begin position="26"/>
        <end position="240"/>
    </location>
</feature>
<proteinExistence type="predicted"/>
<organism evidence="2 3">
    <name type="scientific">Chitinophaga agrisoli</name>
    <dbReference type="NCBI Taxonomy" id="2607653"/>
    <lineage>
        <taxon>Bacteria</taxon>
        <taxon>Pseudomonadati</taxon>
        <taxon>Bacteroidota</taxon>
        <taxon>Chitinophagia</taxon>
        <taxon>Chitinophagales</taxon>
        <taxon>Chitinophagaceae</taxon>
        <taxon>Chitinophaga</taxon>
    </lineage>
</organism>
<sequence length="477" mass="55036">MIKVVWPKWRKIINEKFIGLTKCVDRYVVLYGSRGSGKSDYIAKQLVYNCLTHNYFKCILYRKRYNAILESSYENIRQTIITLGLQELFIFRANPMRIMCINGNKFIARGGDDPGSLKSIKDPTCVWYEEDIPEEEDFATITLTLRSNKADVLQEYFSINPEIEGDFEDSWFWKRFFKGQDQLSYRTTIEIEVEGKPFEFSVTVHHSVYQDNRWLPLAVKAAIEAYKTTNTYLYSVYAKGLWTRKQTGGNFYKLFSRARDTGETAYNPALALHISFDFNVNPYMTCTIWQIAGKRAEQIDEICLPSPDNRTESVCREFERRYPAHAAGLFIYGDPSGMQEDTRSEKGHNDYVVILRCLAKYRPGMRVANAHPAVVMRGNWINEVFAHNFAGLTFVIGDNCSKTISDYMYLKEASDGTKAKTKVMDKQTGVKYEQYGHTSDANDYFMCYAFNAEYTDYQKTGKGVKVTVGKQTSKNSY</sequence>
<evidence type="ECO:0000259" key="1">
    <source>
        <dbReference type="Pfam" id="PF04466"/>
    </source>
</evidence>
<reference evidence="2 3" key="2">
    <citation type="submission" date="2019-09" db="EMBL/GenBank/DDBJ databases">
        <authorList>
            <person name="Jin C."/>
        </authorList>
    </citation>
    <scope>NUCLEOTIDE SEQUENCE [LARGE SCALE GENOMIC DNA]</scope>
    <source>
        <strain evidence="2 3">BN140078</strain>
    </source>
</reference>
<protein>
    <recommendedName>
        <fullName evidence="1">Phage terminase large subunit N-terminal domain-containing protein</fullName>
    </recommendedName>
</protein>
<comment type="caution">
    <text evidence="2">The sequence shown here is derived from an EMBL/GenBank/DDBJ whole genome shotgun (WGS) entry which is preliminary data.</text>
</comment>
<keyword evidence="3" id="KW-1185">Reference proteome</keyword>
<dbReference type="InterPro" id="IPR052380">
    <property type="entry name" value="Viral_DNA_packaging_terminase"/>
</dbReference>
<gene>
    <name evidence="2" type="ORF">F0L74_09855</name>
</gene>
<accession>A0A5B2VSR7</accession>
<evidence type="ECO:0000313" key="3">
    <source>
        <dbReference type="Proteomes" id="UP000324611"/>
    </source>
</evidence>
<dbReference type="InterPro" id="IPR035412">
    <property type="entry name" value="Terminase_L_N"/>
</dbReference>
<dbReference type="Pfam" id="PF04466">
    <property type="entry name" value="Terminase_3"/>
    <property type="match status" value="1"/>
</dbReference>
<dbReference type="PANTHER" id="PTHR39184">
    <property type="match status" value="1"/>
</dbReference>
<dbReference type="RefSeq" id="WP_149837699.1">
    <property type="nucleotide sequence ID" value="NZ_VUOC01000002.1"/>
</dbReference>
<dbReference type="InterPro" id="IPR027417">
    <property type="entry name" value="P-loop_NTPase"/>
</dbReference>
<dbReference type="EMBL" id="VUOC01000002">
    <property type="protein sequence ID" value="KAA2242823.1"/>
    <property type="molecule type" value="Genomic_DNA"/>
</dbReference>
<dbReference type="Proteomes" id="UP000324611">
    <property type="component" value="Unassembled WGS sequence"/>
</dbReference>
<dbReference type="PANTHER" id="PTHR39184:SF1">
    <property type="entry name" value="PBSX PHAGE TERMINASE LARGE SUBUNIT"/>
    <property type="match status" value="1"/>
</dbReference>